<protein>
    <submittedName>
        <fullName evidence="3">Barstar family protein</fullName>
    </submittedName>
</protein>
<comment type="similarity">
    <text evidence="1">Belongs to the barstar family.</text>
</comment>
<name>A0ABV3P3M5_9ACTN</name>
<proteinExistence type="inferred from homology"/>
<sequence>MDFPGSYGADLDALSDCLSDVVTYDHGASESDTGLVLSFTGYAVFRRALARSRAGRAGRRRGPDPAFRSR</sequence>
<evidence type="ECO:0000259" key="2">
    <source>
        <dbReference type="Pfam" id="PF01337"/>
    </source>
</evidence>
<organism evidence="3 4">
    <name type="scientific">Kineococcus endophyticus</name>
    <dbReference type="NCBI Taxonomy" id="1181883"/>
    <lineage>
        <taxon>Bacteria</taxon>
        <taxon>Bacillati</taxon>
        <taxon>Actinomycetota</taxon>
        <taxon>Actinomycetes</taxon>
        <taxon>Kineosporiales</taxon>
        <taxon>Kineosporiaceae</taxon>
        <taxon>Kineococcus</taxon>
    </lineage>
</organism>
<dbReference type="EMBL" id="JBFNQN010000003">
    <property type="protein sequence ID" value="MEW9264145.1"/>
    <property type="molecule type" value="Genomic_DNA"/>
</dbReference>
<dbReference type="Gene3D" id="3.30.370.10">
    <property type="entry name" value="Barstar-like"/>
    <property type="match status" value="1"/>
</dbReference>
<dbReference type="InterPro" id="IPR000468">
    <property type="entry name" value="Barstar"/>
</dbReference>
<keyword evidence="4" id="KW-1185">Reference proteome</keyword>
<dbReference type="InterPro" id="IPR035905">
    <property type="entry name" value="Barstar-like_sf"/>
</dbReference>
<gene>
    <name evidence="3" type="ORF">AB1207_05255</name>
</gene>
<evidence type="ECO:0000313" key="4">
    <source>
        <dbReference type="Proteomes" id="UP001555826"/>
    </source>
</evidence>
<reference evidence="3 4" key="1">
    <citation type="submission" date="2024-07" db="EMBL/GenBank/DDBJ databases">
        <authorList>
            <person name="Thanompreechachai J."/>
            <person name="Duangmal K."/>
        </authorList>
    </citation>
    <scope>NUCLEOTIDE SEQUENCE [LARGE SCALE GENOMIC DNA]</scope>
    <source>
        <strain evidence="3 4">KCTC 19886</strain>
    </source>
</reference>
<dbReference type="Pfam" id="PF01337">
    <property type="entry name" value="Barstar"/>
    <property type="match status" value="1"/>
</dbReference>
<accession>A0ABV3P3M5</accession>
<dbReference type="Proteomes" id="UP001555826">
    <property type="component" value="Unassembled WGS sequence"/>
</dbReference>
<feature type="domain" description="Barstar (barnase inhibitor)" evidence="2">
    <location>
        <begin position="1"/>
        <end position="51"/>
    </location>
</feature>
<comment type="caution">
    <text evidence="3">The sequence shown here is derived from an EMBL/GenBank/DDBJ whole genome shotgun (WGS) entry which is preliminary data.</text>
</comment>
<evidence type="ECO:0000313" key="3">
    <source>
        <dbReference type="EMBL" id="MEW9264145.1"/>
    </source>
</evidence>
<dbReference type="SUPFAM" id="SSF52038">
    <property type="entry name" value="Barstar-related"/>
    <property type="match status" value="1"/>
</dbReference>
<evidence type="ECO:0000256" key="1">
    <source>
        <dbReference type="ARBA" id="ARBA00006845"/>
    </source>
</evidence>
<dbReference type="RefSeq" id="WP_367636932.1">
    <property type="nucleotide sequence ID" value="NZ_JBFNQN010000003.1"/>
</dbReference>